<evidence type="ECO:0000313" key="2">
    <source>
        <dbReference type="Proteomes" id="UP000291933"/>
    </source>
</evidence>
<gene>
    <name evidence="1" type="ORF">ET996_11950</name>
</gene>
<dbReference type="AlphaFoldDB" id="A0A4Q9KJX0"/>
<name>A0A4Q9KJX0_PROTD</name>
<reference evidence="1 2" key="1">
    <citation type="submission" date="2019-01" db="EMBL/GenBank/DDBJ databases">
        <title>Lactibacter flavus gen. nov., sp. nov., a novel bacterium of the family Propionibacteriaceae isolated from raw milk and dairy products.</title>
        <authorList>
            <person name="Huptas C."/>
            <person name="Wenning M."/>
            <person name="Breitenwieser F."/>
            <person name="Doll E."/>
            <person name="Von Neubeck M."/>
            <person name="Busse H.-J."/>
            <person name="Scherer S."/>
        </authorList>
    </citation>
    <scope>NUCLEOTIDE SEQUENCE [LARGE SCALE GENOMIC DNA]</scope>
    <source>
        <strain evidence="1 2">DSM 22130</strain>
    </source>
</reference>
<accession>A0A4Q9KJX0</accession>
<protein>
    <submittedName>
        <fullName evidence="1">Uncharacterized protein</fullName>
    </submittedName>
</protein>
<proteinExistence type="predicted"/>
<comment type="caution">
    <text evidence="1">The sequence shown here is derived from an EMBL/GenBank/DDBJ whole genome shotgun (WGS) entry which is preliminary data.</text>
</comment>
<keyword evidence="2" id="KW-1185">Reference proteome</keyword>
<dbReference type="EMBL" id="SDMR01000017">
    <property type="protein sequence ID" value="TBT93157.1"/>
    <property type="molecule type" value="Genomic_DNA"/>
</dbReference>
<dbReference type="Proteomes" id="UP000291933">
    <property type="component" value="Unassembled WGS sequence"/>
</dbReference>
<organism evidence="1 2">
    <name type="scientific">Propioniciclava tarda</name>
    <dbReference type="NCBI Taxonomy" id="433330"/>
    <lineage>
        <taxon>Bacteria</taxon>
        <taxon>Bacillati</taxon>
        <taxon>Actinomycetota</taxon>
        <taxon>Actinomycetes</taxon>
        <taxon>Propionibacteriales</taxon>
        <taxon>Propionibacteriaceae</taxon>
        <taxon>Propioniciclava</taxon>
    </lineage>
</organism>
<dbReference type="RefSeq" id="WP_131172794.1">
    <property type="nucleotide sequence ID" value="NZ_FXTL01000017.1"/>
</dbReference>
<evidence type="ECO:0000313" key="1">
    <source>
        <dbReference type="EMBL" id="TBT93157.1"/>
    </source>
</evidence>
<dbReference type="OrthoDB" id="3732027at2"/>
<sequence length="198" mass="20402">MIRASRETLLTILLIVAALAVGNVITARLPKADEVANLPFVHTAALGVPVTMRTGTFAVTKVDASPIVGTQLDTAVTGGLFLVLTVDVTASGEPLYPASDDLRIVASDGREFGGRPPVREVCGPAQPGLTLTCMLPVEITPDALAGSRLRLPAANRDIVGPGESEYAEIDLGISADAAAELAGRTTPILLAKPTVKGK</sequence>